<organism evidence="3">
    <name type="scientific">Marseillevirus LCMAC202</name>
    <dbReference type="NCBI Taxonomy" id="2506606"/>
    <lineage>
        <taxon>Viruses</taxon>
        <taxon>Varidnaviria</taxon>
        <taxon>Bamfordvirae</taxon>
        <taxon>Nucleocytoviricota</taxon>
        <taxon>Megaviricetes</taxon>
        <taxon>Pimascovirales</taxon>
        <taxon>Pimascovirales incertae sedis</taxon>
        <taxon>Marseilleviridae</taxon>
    </lineage>
</organism>
<keyword evidence="1" id="KW-0812">Transmembrane</keyword>
<keyword evidence="1" id="KW-0472">Membrane</keyword>
<dbReference type="InterPro" id="IPR050464">
    <property type="entry name" value="Zeta_carotene_desat/Oxidored"/>
</dbReference>
<protein>
    <submittedName>
        <fullName evidence="3">Flavin-containing amine oxidase</fullName>
    </submittedName>
</protein>
<dbReference type="Gene3D" id="3.50.50.60">
    <property type="entry name" value="FAD/NAD(P)-binding domain"/>
    <property type="match status" value="1"/>
</dbReference>
<feature type="domain" description="Amine oxidase" evidence="2">
    <location>
        <begin position="26"/>
        <end position="492"/>
    </location>
</feature>
<dbReference type="EMBL" id="MK500381">
    <property type="protein sequence ID" value="QBK88246.1"/>
    <property type="molecule type" value="Genomic_DNA"/>
</dbReference>
<dbReference type="GO" id="GO:0016491">
    <property type="term" value="F:oxidoreductase activity"/>
    <property type="evidence" value="ECO:0007669"/>
    <property type="project" value="InterPro"/>
</dbReference>
<dbReference type="SUPFAM" id="SSF51905">
    <property type="entry name" value="FAD/NAD(P)-binding domain"/>
    <property type="match status" value="1"/>
</dbReference>
<dbReference type="PANTHER" id="PTHR42923:SF46">
    <property type="entry name" value="AMINE OXIDASE"/>
    <property type="match status" value="1"/>
</dbReference>
<dbReference type="InterPro" id="IPR002937">
    <property type="entry name" value="Amino_oxidase"/>
</dbReference>
<dbReference type="PRINTS" id="PR00419">
    <property type="entry name" value="ADXRDTASE"/>
</dbReference>
<reference evidence="3" key="1">
    <citation type="journal article" date="2019" name="MBio">
        <title>Virus Genomes from Deep Sea Sediments Expand the Ocean Megavirome and Support Independent Origins of Viral Gigantism.</title>
        <authorList>
            <person name="Backstrom D."/>
            <person name="Yutin N."/>
            <person name="Jorgensen S.L."/>
            <person name="Dharamshi J."/>
            <person name="Homa F."/>
            <person name="Zaremba-Niedwiedzka K."/>
            <person name="Spang A."/>
            <person name="Wolf Y.I."/>
            <person name="Koonin E.V."/>
            <person name="Ettema T.J."/>
        </authorList>
    </citation>
    <scope>NUCLEOTIDE SEQUENCE</scope>
</reference>
<feature type="transmembrane region" description="Helical" evidence="1">
    <location>
        <begin position="526"/>
        <end position="543"/>
    </location>
</feature>
<name>A0A481Z0P5_9VIRU</name>
<dbReference type="PANTHER" id="PTHR42923">
    <property type="entry name" value="PROTOPORPHYRINOGEN OXIDASE"/>
    <property type="match status" value="1"/>
</dbReference>
<evidence type="ECO:0000256" key="1">
    <source>
        <dbReference type="SAM" id="Phobius"/>
    </source>
</evidence>
<dbReference type="Pfam" id="PF01593">
    <property type="entry name" value="Amino_oxidase"/>
    <property type="match status" value="1"/>
</dbReference>
<accession>A0A481Z0P5</accession>
<gene>
    <name evidence="3" type="ORF">LCMAC202_06080</name>
</gene>
<proteinExistence type="predicted"/>
<sequence>MVFDIIYAKVNMSKHRKIVVFGAGVGGLTVAHQLSKLPEFDIIVYEQKDVVGGLARSGRDSEGCATEYCWRVFFGFYDNLLGIMDEIPTPNGTTRSNLTEYHHKNLSDREATLKDKISVWRSAFYGFASCDERMDSLDNLTWWKALDTASSSNLYREIGGWLGMDRYKGSYRSVIKVGMEMQILSSYLDSTYKDYVTIKPTSEALFDWWVADLKKKGVKFAMNTEIDTLKTSGDSVISATVKSEHGVEKVEADYYVLCVPVEVLNQILIRSEILNSIGKNIKQLSENCLHIQLSFQLYFSRPISLGDVNAFLHVDSPWDLIVLAYDKIYQDIPLCRLNPDVKGGWSVAATTAYIPGIVYNKPMLDCSYEEIINELWAQLSSSKSLAKLVKENNDFELSSELIVKWSRIWPSYSDGLSPKGLRHQTRSASPRYGGRLLNTTEPKFTNNAGSYALRPSFRTPLENLFIATGFIRETLDIFSMEAACIAGIRVANFISQGELPAPSTRSRPKLFAPIRAIDSVSYKTGVPFWLLVVLIIVICVVILRSKPKIYGS</sequence>
<keyword evidence="1" id="KW-1133">Transmembrane helix</keyword>
<evidence type="ECO:0000259" key="2">
    <source>
        <dbReference type="Pfam" id="PF01593"/>
    </source>
</evidence>
<dbReference type="InterPro" id="IPR036188">
    <property type="entry name" value="FAD/NAD-bd_sf"/>
</dbReference>
<evidence type="ECO:0000313" key="3">
    <source>
        <dbReference type="EMBL" id="QBK88246.1"/>
    </source>
</evidence>